<dbReference type="OrthoDB" id="9766564at2"/>
<dbReference type="InterPro" id="IPR003766">
    <property type="entry name" value="Uronate_isomerase"/>
</dbReference>
<protein>
    <recommendedName>
        <fullName evidence="5">Uronate isomerase</fullName>
        <ecNumber evidence="4">5.3.1.12</ecNumber>
    </recommendedName>
</protein>
<comment type="similarity">
    <text evidence="3">Belongs to the metallo-dependent hydrolases superfamily. Uronate isomerase family.</text>
</comment>
<dbReference type="EMBL" id="QGSV01000113">
    <property type="protein sequence ID" value="PWU50245.1"/>
    <property type="molecule type" value="Genomic_DNA"/>
</dbReference>
<dbReference type="UniPathway" id="UPA00246"/>
<dbReference type="PANTHER" id="PTHR30068:SF4">
    <property type="entry name" value="URONATE ISOMERASE"/>
    <property type="match status" value="1"/>
</dbReference>
<evidence type="ECO:0000256" key="1">
    <source>
        <dbReference type="ARBA" id="ARBA00001165"/>
    </source>
</evidence>
<evidence type="ECO:0000313" key="8">
    <source>
        <dbReference type="Proteomes" id="UP000245683"/>
    </source>
</evidence>
<evidence type="ECO:0000256" key="6">
    <source>
        <dbReference type="ARBA" id="ARBA00023235"/>
    </source>
</evidence>
<dbReference type="NCBIfam" id="NF002794">
    <property type="entry name" value="PRK02925.1"/>
    <property type="match status" value="1"/>
</dbReference>
<comment type="caution">
    <text evidence="7">The sequence shown here is derived from an EMBL/GenBank/DDBJ whole genome shotgun (WGS) entry which is preliminary data.</text>
</comment>
<comment type="catalytic activity">
    <reaction evidence="1">
        <text>D-glucuronate = D-fructuronate</text>
        <dbReference type="Rhea" id="RHEA:13049"/>
        <dbReference type="ChEBI" id="CHEBI:58720"/>
        <dbReference type="ChEBI" id="CHEBI:59863"/>
        <dbReference type="EC" id="5.3.1.12"/>
    </reaction>
</comment>
<evidence type="ECO:0000313" key="7">
    <source>
        <dbReference type="EMBL" id="PWU50245.1"/>
    </source>
</evidence>
<evidence type="ECO:0000256" key="5">
    <source>
        <dbReference type="ARBA" id="ARBA00020555"/>
    </source>
</evidence>
<dbReference type="Gene3D" id="3.20.20.140">
    <property type="entry name" value="Metal-dependent hydrolases"/>
    <property type="match status" value="1"/>
</dbReference>
<accession>A0A317KAB1</accession>
<evidence type="ECO:0000256" key="2">
    <source>
        <dbReference type="ARBA" id="ARBA00004892"/>
    </source>
</evidence>
<reference evidence="8" key="1">
    <citation type="submission" date="2018-05" db="EMBL/GenBank/DDBJ databases">
        <title>Micromonospora globispora sp. nov. and Micromonospora rugosa sp. nov., isolated from marine sediment.</title>
        <authorList>
            <person name="Carro L."/>
            <person name="Aysel V."/>
            <person name="Cetin D."/>
            <person name="Igual J.M."/>
            <person name="Klenk H.-P."/>
            <person name="Trujillo M.E."/>
            <person name="Sahin N."/>
        </authorList>
    </citation>
    <scope>NUCLEOTIDE SEQUENCE [LARGE SCALE GENOMIC DNA]</scope>
    <source>
        <strain evidence="8">S2904</strain>
    </source>
</reference>
<evidence type="ECO:0000256" key="3">
    <source>
        <dbReference type="ARBA" id="ARBA00008397"/>
    </source>
</evidence>
<proteinExistence type="inferred from homology"/>
<dbReference type="InterPro" id="IPR032466">
    <property type="entry name" value="Metal_Hydrolase"/>
</dbReference>
<dbReference type="Gene3D" id="1.10.2020.10">
    <property type="entry name" value="uronate isomerase, domain 2, chain A"/>
    <property type="match status" value="1"/>
</dbReference>
<dbReference type="Pfam" id="PF02614">
    <property type="entry name" value="UxaC"/>
    <property type="match status" value="1"/>
</dbReference>
<organism evidence="7 8">
    <name type="scientific">Micromonospora globispora</name>
    <dbReference type="NCBI Taxonomy" id="1450148"/>
    <lineage>
        <taxon>Bacteria</taxon>
        <taxon>Bacillati</taxon>
        <taxon>Actinomycetota</taxon>
        <taxon>Actinomycetes</taxon>
        <taxon>Micromonosporales</taxon>
        <taxon>Micromonosporaceae</taxon>
        <taxon>Micromonospora</taxon>
    </lineage>
</organism>
<dbReference type="PANTHER" id="PTHR30068">
    <property type="entry name" value="URONATE ISOMERASE"/>
    <property type="match status" value="1"/>
</dbReference>
<dbReference type="GO" id="GO:0008880">
    <property type="term" value="F:glucuronate isomerase activity"/>
    <property type="evidence" value="ECO:0007669"/>
    <property type="project" value="UniProtKB-EC"/>
</dbReference>
<evidence type="ECO:0000256" key="4">
    <source>
        <dbReference type="ARBA" id="ARBA00012546"/>
    </source>
</evidence>
<comment type="pathway">
    <text evidence="2">Carbohydrate metabolism; pentose and glucuronate interconversion.</text>
</comment>
<sequence length="516" mass="56187">MPPPLEGDRPGCNPLQSCSALGAKESRVAQLRLHPDRALPAGDDIRAVARRIYQSTKGLPLLCMHGHVEAAVFADDEGFSDPAHLLVVPDHYVTRMLMSQGVPLADLGVPRVDGEAVETDPRQIWRRFCAHWHLFRGTPSRYWLEHEIAEVLKIDIAPGPDTADLLYDLIQARLAEPGFRPRALLDTFNIELISTTDPATSTLDDHARLAAAGFGARVIPTFRPDALTHVNAGGWAGRVRQLQEISGVDTGDYDGFLAALRSRREAFVLAGARATDHGHLTAAAEPLPPAEARRIYREACQGGVSAEAAAAFAGHLLFEMARMSCDDGLVMQIHPGVLRDHDDAIHAAFGSDRGFDIPVTAEFTRALRPMLNAFGRDPNFRLVLFTVDESVYSRELAPIAGVYPSVRLGAPWWFLDSPDGMRRFRELVTETAGFYNTSGFVDDTRAFLSIPARHDLARRIDAGYLARLVVEHRLSEEEAVETAADLAYRLPQQAYAPAGAGAAGRGDAGTEVSGLG</sequence>
<dbReference type="EC" id="5.3.1.12" evidence="4"/>
<dbReference type="AlphaFoldDB" id="A0A317KAB1"/>
<dbReference type="GO" id="GO:0042840">
    <property type="term" value="P:D-glucuronate catabolic process"/>
    <property type="evidence" value="ECO:0007669"/>
    <property type="project" value="TreeGrafter"/>
</dbReference>
<dbReference type="Proteomes" id="UP000245683">
    <property type="component" value="Unassembled WGS sequence"/>
</dbReference>
<dbReference type="SUPFAM" id="SSF51556">
    <property type="entry name" value="Metallo-dependent hydrolases"/>
    <property type="match status" value="1"/>
</dbReference>
<name>A0A317KAB1_9ACTN</name>
<keyword evidence="8" id="KW-1185">Reference proteome</keyword>
<dbReference type="GO" id="GO:0019698">
    <property type="term" value="P:D-galacturonate catabolic process"/>
    <property type="evidence" value="ECO:0007669"/>
    <property type="project" value="TreeGrafter"/>
</dbReference>
<gene>
    <name evidence="7" type="ORF">DLJ46_07585</name>
</gene>
<keyword evidence="6 7" id="KW-0413">Isomerase</keyword>